<gene>
    <name evidence="1" type="ORF">NX720_18695</name>
</gene>
<sequence>MTTALQKYSKHLCVKNLILQACKCFDAIPDYRPHHCSNGIPFSNFAKSAFAMTHQKYDSLLSFDTDQADPVIRHNLETMYHVKDGKVPCDTHMREILDPITPEEFRKPFKKLFSLVQRNKLLKAFEFKFGDLKDCYLMPVDGTICRNTFWRNADHRFLTSSPPCRGCLQSQTLKPLKLFSLLSMGLQQFPFFIKCPRSPGFRVR</sequence>
<evidence type="ECO:0000313" key="2">
    <source>
        <dbReference type="Proteomes" id="UP001163255"/>
    </source>
</evidence>
<protein>
    <submittedName>
        <fullName evidence="1">Uncharacterized protein</fullName>
    </submittedName>
</protein>
<dbReference type="EMBL" id="CP103300">
    <property type="protein sequence ID" value="UYM14900.1"/>
    <property type="molecule type" value="Genomic_DNA"/>
</dbReference>
<dbReference type="Proteomes" id="UP001163255">
    <property type="component" value="Chromosome"/>
</dbReference>
<reference evidence="1" key="1">
    <citation type="submission" date="2022-10" db="EMBL/GenBank/DDBJ databases">
        <title>Completed Genome Sequence of two octocoral isolated bacterium, Endozoicomonas euniceicola EF212T and Endozoicomonas gorgoniicola PS125T.</title>
        <authorList>
            <person name="Chiou Y.-J."/>
            <person name="Chen Y.-H."/>
        </authorList>
    </citation>
    <scope>NUCLEOTIDE SEQUENCE</scope>
    <source>
        <strain evidence="1">EF212</strain>
    </source>
</reference>
<accession>A0ABY6GQ67</accession>
<keyword evidence="2" id="KW-1185">Reference proteome</keyword>
<name>A0ABY6GQ67_9GAMM</name>
<dbReference type="RefSeq" id="WP_262596632.1">
    <property type="nucleotide sequence ID" value="NZ_CP103300.1"/>
</dbReference>
<organism evidence="1 2">
    <name type="scientific">Endozoicomonas euniceicola</name>
    <dbReference type="NCBI Taxonomy" id="1234143"/>
    <lineage>
        <taxon>Bacteria</taxon>
        <taxon>Pseudomonadati</taxon>
        <taxon>Pseudomonadota</taxon>
        <taxon>Gammaproteobacteria</taxon>
        <taxon>Oceanospirillales</taxon>
        <taxon>Endozoicomonadaceae</taxon>
        <taxon>Endozoicomonas</taxon>
    </lineage>
</organism>
<proteinExistence type="predicted"/>
<evidence type="ECO:0000313" key="1">
    <source>
        <dbReference type="EMBL" id="UYM14900.1"/>
    </source>
</evidence>